<protein>
    <submittedName>
        <fullName evidence="7">Dfp1/Him1, central region-domain-containing protein</fullName>
    </submittedName>
</protein>
<reference evidence="7" key="1">
    <citation type="submission" date="2023-06" db="EMBL/GenBank/DDBJ databases">
        <title>Genome-scale phylogeny and comparative genomics of the fungal order Sordariales.</title>
        <authorList>
            <consortium name="Lawrence Berkeley National Laboratory"/>
            <person name="Hensen N."/>
            <person name="Bonometti L."/>
            <person name="Westerberg I."/>
            <person name="Brannstrom I.O."/>
            <person name="Guillou S."/>
            <person name="Cros-Aarteil S."/>
            <person name="Calhoun S."/>
            <person name="Haridas S."/>
            <person name="Kuo A."/>
            <person name="Mondo S."/>
            <person name="Pangilinan J."/>
            <person name="Riley R."/>
            <person name="Labutti K."/>
            <person name="Andreopoulos B."/>
            <person name="Lipzen A."/>
            <person name="Chen C."/>
            <person name="Yanf M."/>
            <person name="Daum C."/>
            <person name="Ng V."/>
            <person name="Clum A."/>
            <person name="Steindorff A."/>
            <person name="Ohm R."/>
            <person name="Martin F."/>
            <person name="Silar P."/>
            <person name="Natvig D."/>
            <person name="Lalanne C."/>
            <person name="Gautier V."/>
            <person name="Ament-Velasquez S.L."/>
            <person name="Kruys A."/>
            <person name="Hutchinson M.I."/>
            <person name="Powell A.J."/>
            <person name="Barry K."/>
            <person name="Miller A.N."/>
            <person name="Grigoriev I.V."/>
            <person name="Debuchy R."/>
            <person name="Gladieux P."/>
            <person name="Thoren M.H."/>
            <person name="Johannesson H."/>
        </authorList>
    </citation>
    <scope>NUCLEOTIDE SEQUENCE</scope>
    <source>
        <strain evidence="7">PSN4</strain>
    </source>
</reference>
<dbReference type="PANTHER" id="PTHR15375:SF26">
    <property type="entry name" value="PROTEIN CHIFFON"/>
    <property type="match status" value="1"/>
</dbReference>
<dbReference type="Gene3D" id="3.40.50.10190">
    <property type="entry name" value="BRCT domain"/>
    <property type="match status" value="2"/>
</dbReference>
<dbReference type="GO" id="GO:0010571">
    <property type="term" value="P:positive regulation of nuclear cell cycle DNA replication"/>
    <property type="evidence" value="ECO:0007669"/>
    <property type="project" value="TreeGrafter"/>
</dbReference>
<dbReference type="GO" id="GO:0043539">
    <property type="term" value="F:protein serine/threonine kinase activator activity"/>
    <property type="evidence" value="ECO:0007669"/>
    <property type="project" value="TreeGrafter"/>
</dbReference>
<dbReference type="InterPro" id="IPR038545">
    <property type="entry name" value="Znf_DBF_sf"/>
</dbReference>
<dbReference type="InterPro" id="IPR055116">
    <property type="entry name" value="DBF4_BRCT"/>
</dbReference>
<keyword evidence="3" id="KW-0862">Zinc</keyword>
<dbReference type="InterPro" id="IPR013939">
    <property type="entry name" value="Regulatory_Dfp1/Him1"/>
</dbReference>
<evidence type="ECO:0000313" key="8">
    <source>
        <dbReference type="Proteomes" id="UP001239445"/>
    </source>
</evidence>
<dbReference type="SUPFAM" id="SSF52113">
    <property type="entry name" value="BRCT domain"/>
    <property type="match status" value="1"/>
</dbReference>
<feature type="compositionally biased region" description="Polar residues" evidence="5">
    <location>
        <begin position="1"/>
        <end position="39"/>
    </location>
</feature>
<dbReference type="InterPro" id="IPR051590">
    <property type="entry name" value="Replication_Regulatory_Kinase"/>
</dbReference>
<feature type="region of interest" description="Disordered" evidence="5">
    <location>
        <begin position="437"/>
        <end position="457"/>
    </location>
</feature>
<dbReference type="SMART" id="SM00586">
    <property type="entry name" value="ZnF_DBF"/>
    <property type="match status" value="1"/>
</dbReference>
<feature type="compositionally biased region" description="Polar residues" evidence="5">
    <location>
        <begin position="188"/>
        <end position="202"/>
    </location>
</feature>
<dbReference type="GO" id="GO:0008270">
    <property type="term" value="F:zinc ion binding"/>
    <property type="evidence" value="ECO:0007669"/>
    <property type="project" value="UniProtKB-KW"/>
</dbReference>
<feature type="region of interest" description="Disordered" evidence="5">
    <location>
        <begin position="1"/>
        <end position="42"/>
    </location>
</feature>
<organism evidence="7 8">
    <name type="scientific">Echria macrotheca</name>
    <dbReference type="NCBI Taxonomy" id="438768"/>
    <lineage>
        <taxon>Eukaryota</taxon>
        <taxon>Fungi</taxon>
        <taxon>Dikarya</taxon>
        <taxon>Ascomycota</taxon>
        <taxon>Pezizomycotina</taxon>
        <taxon>Sordariomycetes</taxon>
        <taxon>Sordariomycetidae</taxon>
        <taxon>Sordariales</taxon>
        <taxon>Schizotheciaceae</taxon>
        <taxon>Echria</taxon>
    </lineage>
</organism>
<dbReference type="GO" id="GO:0031431">
    <property type="term" value="C:Dbf4-dependent protein kinase complex"/>
    <property type="evidence" value="ECO:0007669"/>
    <property type="project" value="TreeGrafter"/>
</dbReference>
<dbReference type="Gene3D" id="6.10.250.3410">
    <property type="entry name" value="DBF zinc finger"/>
    <property type="match status" value="1"/>
</dbReference>
<keyword evidence="2 4" id="KW-0863">Zinc-finger</keyword>
<evidence type="ECO:0000256" key="5">
    <source>
        <dbReference type="SAM" id="MobiDB-lite"/>
    </source>
</evidence>
<feature type="compositionally biased region" description="Polar residues" evidence="5">
    <location>
        <begin position="441"/>
        <end position="454"/>
    </location>
</feature>
<keyword evidence="1" id="KW-0479">Metal-binding</keyword>
<dbReference type="EMBL" id="MU839828">
    <property type="protein sequence ID" value="KAK1759627.1"/>
    <property type="molecule type" value="Genomic_DNA"/>
</dbReference>
<dbReference type="AlphaFoldDB" id="A0AAJ0FA08"/>
<name>A0AAJ0FA08_9PEZI</name>
<dbReference type="CDD" id="cd00027">
    <property type="entry name" value="BRCT"/>
    <property type="match status" value="1"/>
</dbReference>
<dbReference type="FunFam" id="6.10.250.3410:FF:000001">
    <property type="entry name" value="Protein DBF4 homolog A"/>
    <property type="match status" value="1"/>
</dbReference>
<keyword evidence="8" id="KW-1185">Reference proteome</keyword>
<evidence type="ECO:0000256" key="3">
    <source>
        <dbReference type="ARBA" id="ARBA00022833"/>
    </source>
</evidence>
<dbReference type="Proteomes" id="UP001239445">
    <property type="component" value="Unassembled WGS sequence"/>
</dbReference>
<sequence>MAAVSLSPTPAHLSTMSTRRPLSSNPNAANSPLRGTTASLLGPKLKARSHATMMREEAYGQPPPAKRQMVEHGVQRPVPSPTRSRAARTVIHRGVTKTVKDAGAERAAQNGEYKPSEEEVENLRLWQTQIRSRFPNMVFYFESIPDEQRSKLTKQVIHLGAREEKFFSINITHVVTTRPIPLVKEVQNENGPATDRQTNGEQPKTIDPSLLNRTTDVGTSSVRKLLFDTNSSRRIPIQAQDEGIKRPKTRNTDVLHRAREMGKKIWSMEKLQKILEMVMEPDPYRSAILGHGRGASRGKAGEQSNLLQLLQNERVHGPSDRDPTVVTKELQYFKGPYIYVYDIEEKTKPVMVREYPKVADKKDGEWPQFRVASQGRCPFVEDYDTAERESRRAKEKAVKASVETAAPTLKPPQVPPPKPVIGKRTLAEMEDGQNRGLKVRPTQSFDPSKVSNPPTLDFRAPNQNAFISHAKAGRLLAGEPVASGVQPSKLTSAIRSQMISSTSGVLGAKAGTSKEIHGLQRKVLQKTSTPAVSDLSSRRMAEMSHDSNTFVRSASVSRITQKLDAVEEDEQPKQREKVRRTVSVPVPAKKKARDLKPGYCENCQDKFDDFDEHIVSRKHRKFADNDENWTELDALLSQLQRPPRFDGPAVSWS</sequence>
<dbReference type="Pfam" id="PF08630">
    <property type="entry name" value="Dfp1_Him1_M"/>
    <property type="match status" value="1"/>
</dbReference>
<accession>A0AAJ0FA08</accession>
<dbReference type="Pfam" id="PF07535">
    <property type="entry name" value="zf-DBF"/>
    <property type="match status" value="1"/>
</dbReference>
<feature type="region of interest" description="Disordered" evidence="5">
    <location>
        <begin position="186"/>
        <end position="214"/>
    </location>
</feature>
<dbReference type="GO" id="GO:1901987">
    <property type="term" value="P:regulation of cell cycle phase transition"/>
    <property type="evidence" value="ECO:0007669"/>
    <property type="project" value="TreeGrafter"/>
</dbReference>
<evidence type="ECO:0000259" key="6">
    <source>
        <dbReference type="PROSITE" id="PS51265"/>
    </source>
</evidence>
<dbReference type="GO" id="GO:0003676">
    <property type="term" value="F:nucleic acid binding"/>
    <property type="evidence" value="ECO:0007669"/>
    <property type="project" value="InterPro"/>
</dbReference>
<evidence type="ECO:0000313" key="7">
    <source>
        <dbReference type="EMBL" id="KAK1759627.1"/>
    </source>
</evidence>
<proteinExistence type="predicted"/>
<dbReference type="Pfam" id="PF22437">
    <property type="entry name" value="DBF4_BRCT"/>
    <property type="match status" value="1"/>
</dbReference>
<dbReference type="PROSITE" id="PS51265">
    <property type="entry name" value="ZF_DBF4"/>
    <property type="match status" value="1"/>
</dbReference>
<dbReference type="PANTHER" id="PTHR15375">
    <property type="entry name" value="ACTIVATOR OF S-PHASE KINASE-RELATED"/>
    <property type="match status" value="1"/>
</dbReference>
<gene>
    <name evidence="7" type="ORF">QBC47DRAFT_112344</name>
</gene>
<evidence type="ECO:0000256" key="2">
    <source>
        <dbReference type="ARBA" id="ARBA00022771"/>
    </source>
</evidence>
<evidence type="ECO:0000256" key="4">
    <source>
        <dbReference type="PROSITE-ProRule" id="PRU00600"/>
    </source>
</evidence>
<evidence type="ECO:0000256" key="1">
    <source>
        <dbReference type="ARBA" id="ARBA00022723"/>
    </source>
</evidence>
<dbReference type="InterPro" id="IPR036420">
    <property type="entry name" value="BRCT_dom_sf"/>
</dbReference>
<feature type="domain" description="DBF4-type" evidence="6">
    <location>
        <begin position="593"/>
        <end position="642"/>
    </location>
</feature>
<comment type="caution">
    <text evidence="7">The sequence shown here is derived from an EMBL/GenBank/DDBJ whole genome shotgun (WGS) entry which is preliminary data.</text>
</comment>
<dbReference type="InterPro" id="IPR006572">
    <property type="entry name" value="Znf_DBF"/>
</dbReference>